<evidence type="ECO:0000313" key="1">
    <source>
        <dbReference type="EMBL" id="MBL4952382.1"/>
    </source>
</evidence>
<keyword evidence="2" id="KW-1185">Reference proteome</keyword>
<dbReference type="Gene3D" id="3.40.50.720">
    <property type="entry name" value="NAD(P)-binding Rossmann-like Domain"/>
    <property type="match status" value="1"/>
</dbReference>
<accession>A0ABS1TMA2</accession>
<evidence type="ECO:0000313" key="2">
    <source>
        <dbReference type="Proteomes" id="UP000623967"/>
    </source>
</evidence>
<name>A0ABS1TMA2_9BACI</name>
<dbReference type="EMBL" id="JAESWB010000168">
    <property type="protein sequence ID" value="MBL4952382.1"/>
    <property type="molecule type" value="Genomic_DNA"/>
</dbReference>
<dbReference type="Proteomes" id="UP000623967">
    <property type="component" value="Unassembled WGS sequence"/>
</dbReference>
<protein>
    <recommendedName>
        <fullName evidence="3">NAD(P)-dependent oxidoreductase</fullName>
    </recommendedName>
</protein>
<reference evidence="1 2" key="1">
    <citation type="submission" date="2021-01" db="EMBL/GenBank/DDBJ databases">
        <title>Genome public.</title>
        <authorList>
            <person name="Liu C."/>
            <person name="Sun Q."/>
        </authorList>
    </citation>
    <scope>NUCLEOTIDE SEQUENCE [LARGE SCALE GENOMIC DNA]</scope>
    <source>
        <strain evidence="1 2">YIM B02564</strain>
    </source>
</reference>
<comment type="caution">
    <text evidence="1">The sequence shown here is derived from an EMBL/GenBank/DDBJ whole genome shotgun (WGS) entry which is preliminary data.</text>
</comment>
<proteinExistence type="predicted"/>
<sequence>MDKAVIVGSYHFVGFELCQSLLNKGIEVTGIPLAAKSDPFLEDKKLEIGRNANFTEISISQLNIHMDEDINKEQIVIFSLYDLYMEQEESLLQVVFEPVTQYVKQNKDHTKMVILIPIQKLCENIRYIDEFLEQTRECVNHTLYIYLPAVFGPWQPPVFLFHQAIISSSQEGTISLSEREWTEDTLYVTDVAEAIFDLIESGEPGHFLLESGSKQYQEQCAAYVKEKIALTVNPRSLPIDAQIRKVSLKNLTPFPEAITKQEEHVKYYYKNQV</sequence>
<gene>
    <name evidence="1" type="ORF">JK635_09185</name>
</gene>
<organism evidence="1 2">
    <name type="scientific">Neobacillus paridis</name>
    <dbReference type="NCBI Taxonomy" id="2803862"/>
    <lineage>
        <taxon>Bacteria</taxon>
        <taxon>Bacillati</taxon>
        <taxon>Bacillota</taxon>
        <taxon>Bacilli</taxon>
        <taxon>Bacillales</taxon>
        <taxon>Bacillaceae</taxon>
        <taxon>Neobacillus</taxon>
    </lineage>
</organism>
<dbReference type="RefSeq" id="WP_202653656.1">
    <property type="nucleotide sequence ID" value="NZ_JAESWB010000168.1"/>
</dbReference>
<evidence type="ECO:0008006" key="3">
    <source>
        <dbReference type="Google" id="ProtNLM"/>
    </source>
</evidence>